<gene>
    <name evidence="5" type="ORF">HMPREF1872_00353</name>
</gene>
<dbReference type="Pfam" id="PF21365">
    <property type="entry name" value="Glyco_hydro_31_3rd"/>
    <property type="match status" value="1"/>
</dbReference>
<dbReference type="PATRIC" id="fig|1497955.3.peg.338"/>
<feature type="domain" description="Glycosyl hydrolase family 31 C-terminal" evidence="4">
    <location>
        <begin position="518"/>
        <end position="609"/>
    </location>
</feature>
<dbReference type="SUPFAM" id="SSF51011">
    <property type="entry name" value="Glycosyl hydrolase domain"/>
    <property type="match status" value="1"/>
</dbReference>
<dbReference type="GO" id="GO:0006491">
    <property type="term" value="P:N-glycan processing"/>
    <property type="evidence" value="ECO:0007669"/>
    <property type="project" value="TreeGrafter"/>
</dbReference>
<dbReference type="GO" id="GO:0090599">
    <property type="term" value="F:alpha-glucosidase activity"/>
    <property type="evidence" value="ECO:0007669"/>
    <property type="project" value="TreeGrafter"/>
</dbReference>
<keyword evidence="2" id="KW-0326">Glycosidase</keyword>
<dbReference type="InterPro" id="IPR048395">
    <property type="entry name" value="Glyco_hydro_31_C"/>
</dbReference>
<dbReference type="PANTHER" id="PTHR22762:SF89">
    <property type="entry name" value="ALPHA-XYLOSIDASE"/>
    <property type="match status" value="1"/>
</dbReference>
<keyword evidence="6" id="KW-1185">Reference proteome</keyword>
<comment type="similarity">
    <text evidence="1 2">Belongs to the glycosyl hydrolase 31 family.</text>
</comment>
<evidence type="ECO:0000256" key="2">
    <source>
        <dbReference type="RuleBase" id="RU361185"/>
    </source>
</evidence>
<dbReference type="EMBL" id="LSCV01000005">
    <property type="protein sequence ID" value="KXB42179.1"/>
    <property type="molecule type" value="Genomic_DNA"/>
</dbReference>
<dbReference type="SUPFAM" id="SSF51445">
    <property type="entry name" value="(Trans)glycosidases"/>
    <property type="match status" value="1"/>
</dbReference>
<dbReference type="Proteomes" id="UP000070080">
    <property type="component" value="Unassembled WGS sequence"/>
</dbReference>
<proteinExistence type="inferred from homology"/>
<sequence length="808" mass="92049">MELALQTSKIFGNWRVSVLTEQLIRLEYDANKQFENRLSQMVSNREFPLSRWYYQLADDVLTIQTAKAEIWLDLKQNTVSAKRPNDGQIWHLGDELHNLGGTLRTLDNVDGAVPLEDGIFSREGLAVLEDDTCLFNVDGTICARGTASRDLYLFLYGREFTRGIQDFYKLCGAVPLLPSYDLGNWWSRYWPYTQQEYIELMTRFSNENIPFSVAVLDMDWHLTKVPDGCDSWTGFSWNRELIPEPRKLLAFLHKQDLHVTLNLHPAGGIQFFEENYGAACRELGLNADEKCLIPFDFTSAEFRQAYFKCILQPLEADGVDFWWIDWQQGTDSKISNLDPLWLLNYYHFKVATQVANGEKKATAEEAMAVSKDALAKETCNIKEADLRKTRPLILSRYAGIGSHRFPVGFSGDTIASWASLAFQPYFTATAANVGYSWWSHDIGGHMKGSKDDELALRWLQFGVFSPINRLHSTCNRFAGKEPWNYRADIADIMREFLRLRAELLPYLYAMNYRSHLEGIPLVRPMYHAFPQAEDAYNCPNQYEFGTSLLVAPIISASDSICELASSEVWLPKAVYYDFFTGVRYIGEKKLEMFRPLNEIPVLAKAGSLIPLKTECVQSLVVDAECAETEYVTLRIYPEADGYAAIYADDGSANGLYSKTEFKLDWAKRQLTISKTDDASYLPRKRMYRLCFCSALVEAIKVSFNGQTVNLEASYEPELRASVVCLPAVALSQAITIDFVFVKLMQAEIVQAEVLKLIMRAQISSNLQEKIYSALEKCGFKHWPALPNESIPLKLRQAIEEVLMEDELS</sequence>
<dbReference type="AlphaFoldDB" id="A0A133YG69"/>
<dbReference type="Pfam" id="PF01055">
    <property type="entry name" value="Glyco_hydro_31_2nd"/>
    <property type="match status" value="1"/>
</dbReference>
<dbReference type="GO" id="GO:0005975">
    <property type="term" value="P:carbohydrate metabolic process"/>
    <property type="evidence" value="ECO:0007669"/>
    <property type="project" value="InterPro"/>
</dbReference>
<accession>A0A133YG69</accession>
<dbReference type="Gene3D" id="2.60.40.1180">
    <property type="entry name" value="Golgi alpha-mannosidase II"/>
    <property type="match status" value="2"/>
</dbReference>
<dbReference type="InterPro" id="IPR000322">
    <property type="entry name" value="Glyco_hydro_31_TIM"/>
</dbReference>
<reference evidence="6" key="1">
    <citation type="submission" date="2016-01" db="EMBL/GenBank/DDBJ databases">
        <authorList>
            <person name="Mitreva M."/>
            <person name="Pepin K.H."/>
            <person name="Mihindukulasuriya K.A."/>
            <person name="Fulton R."/>
            <person name="Fronick C."/>
            <person name="O'Laughlin M."/>
            <person name="Miner T."/>
            <person name="Herter B."/>
            <person name="Rosa B.A."/>
            <person name="Cordes M."/>
            <person name="Tomlinson C."/>
            <person name="Wollam A."/>
            <person name="Palsikar V.B."/>
            <person name="Mardis E.R."/>
            <person name="Wilson R.K."/>
        </authorList>
    </citation>
    <scope>NUCLEOTIDE SEQUENCE [LARGE SCALE GENOMIC DNA]</scope>
    <source>
        <strain evidence="6">KA00274</strain>
    </source>
</reference>
<dbReference type="OrthoDB" id="176168at2"/>
<organism evidence="5 6">
    <name type="scientific">Amygdalobacter nucleatus</name>
    <dbReference type="NCBI Taxonomy" id="3029274"/>
    <lineage>
        <taxon>Bacteria</taxon>
        <taxon>Bacillati</taxon>
        <taxon>Bacillota</taxon>
        <taxon>Clostridia</taxon>
        <taxon>Eubacteriales</taxon>
        <taxon>Oscillospiraceae</taxon>
        <taxon>Amygdalobacter</taxon>
    </lineage>
</organism>
<dbReference type="Gene3D" id="3.20.20.80">
    <property type="entry name" value="Glycosidases"/>
    <property type="match status" value="1"/>
</dbReference>
<dbReference type="PANTHER" id="PTHR22762">
    <property type="entry name" value="ALPHA-GLUCOSIDASE"/>
    <property type="match status" value="1"/>
</dbReference>
<dbReference type="InterPro" id="IPR017853">
    <property type="entry name" value="GH"/>
</dbReference>
<evidence type="ECO:0000256" key="1">
    <source>
        <dbReference type="ARBA" id="ARBA00007806"/>
    </source>
</evidence>
<dbReference type="InterPro" id="IPR013780">
    <property type="entry name" value="Glyco_hydro_b"/>
</dbReference>
<comment type="caution">
    <text evidence="5">The sequence shown here is derived from an EMBL/GenBank/DDBJ whole genome shotgun (WGS) entry which is preliminary data.</text>
</comment>
<feature type="domain" description="Glycoside hydrolase family 31 TIM barrel" evidence="3">
    <location>
        <begin position="175"/>
        <end position="509"/>
    </location>
</feature>
<evidence type="ECO:0000313" key="6">
    <source>
        <dbReference type="Proteomes" id="UP000070080"/>
    </source>
</evidence>
<evidence type="ECO:0000313" key="5">
    <source>
        <dbReference type="EMBL" id="KXB42179.1"/>
    </source>
</evidence>
<protein>
    <submittedName>
        <fullName evidence="5">Glycosyl hydrolase, family 31</fullName>
    </submittedName>
</protein>
<evidence type="ECO:0000259" key="4">
    <source>
        <dbReference type="Pfam" id="PF21365"/>
    </source>
</evidence>
<name>A0A133YG69_9FIRM</name>
<dbReference type="STRING" id="1497955.HMPREF1872_00353"/>
<dbReference type="RefSeq" id="WP_066713132.1">
    <property type="nucleotide sequence ID" value="NZ_JARFNM010000001.1"/>
</dbReference>
<keyword evidence="2 5" id="KW-0378">Hydrolase</keyword>
<evidence type="ECO:0000259" key="3">
    <source>
        <dbReference type="Pfam" id="PF01055"/>
    </source>
</evidence>
<dbReference type="CDD" id="cd06595">
    <property type="entry name" value="GH31_u1"/>
    <property type="match status" value="1"/>
</dbReference>